<keyword evidence="2" id="KW-1185">Reference proteome</keyword>
<protein>
    <submittedName>
        <fullName evidence="1">Uncharacterized protein</fullName>
    </submittedName>
</protein>
<evidence type="ECO:0000313" key="1">
    <source>
        <dbReference type="EMBL" id="KAJ0112397.1"/>
    </source>
</evidence>
<accession>A0ACC1CA20</accession>
<gene>
    <name evidence="1" type="ORF">Patl1_03218</name>
</gene>
<comment type="caution">
    <text evidence="1">The sequence shown here is derived from an EMBL/GenBank/DDBJ whole genome shotgun (WGS) entry which is preliminary data.</text>
</comment>
<proteinExistence type="predicted"/>
<evidence type="ECO:0000313" key="2">
    <source>
        <dbReference type="Proteomes" id="UP001164250"/>
    </source>
</evidence>
<organism evidence="1 2">
    <name type="scientific">Pistacia atlantica</name>
    <dbReference type="NCBI Taxonomy" id="434234"/>
    <lineage>
        <taxon>Eukaryota</taxon>
        <taxon>Viridiplantae</taxon>
        <taxon>Streptophyta</taxon>
        <taxon>Embryophyta</taxon>
        <taxon>Tracheophyta</taxon>
        <taxon>Spermatophyta</taxon>
        <taxon>Magnoliopsida</taxon>
        <taxon>eudicotyledons</taxon>
        <taxon>Gunneridae</taxon>
        <taxon>Pentapetalae</taxon>
        <taxon>rosids</taxon>
        <taxon>malvids</taxon>
        <taxon>Sapindales</taxon>
        <taxon>Anacardiaceae</taxon>
        <taxon>Pistacia</taxon>
    </lineage>
</organism>
<sequence length="865" mass="96249">MAAKGMSYVKAQRNMQGFTTSLTSTACEWVLIFLLLIEAVYSFLLTKFAGYCKLQLPCILCSRLDHVLGNERPEFYRNLICSNHRLEISSLICCHKHGKLGDGCAMCDDCLLSFSTKNNSNLDMHRLLFGKLGFDLVGCGSPSSNPNKDFIPTSRRKSLCSCCNKPWKSRQNLPRLPQLKSPGTRAAKPNPSVPCLSRQDGMKKTRGKFSGQSIGSCLVGRSCSDSLSQIQSSELKIASNLESEFLSPDHDDGNSVIRDTNEAKDDVGKPHDIKCLTSNVSSWHDLAEFNWQHSHQKTYSNPLPELISLDDIFPPSNTSEVPTGISPISQSVNPAAIADPVSLVDMNPSYEAANVPVDVPPKKANVTRTTNSQHVPINPHEEILKLLYTTAGVGTKNDQVLSNLAPVSPTSEDRGDVCKKAVNGEVRATTGLVALKSIEEHDRDAQNLKLSSAEGINLPVKNMSNNVQGCGDEFQMTDTSSSNGIQTVQKSILAERTESTSLESLDGSTVSEIEGESTIDRLKRQVEYDRKCMTALYKELDEERSASAVAANQAMAMITRLQEEKAALQMDALQYLRMMEEQAEYDLEELEKANTLLAEKDKEIQDLEADLEYYRLRYLNLNETMMRTIQVENHNLKKENVNGENLSLNHINGNANLVPCNSMHSEVSKGRDKPDIDTISWSEFVDEKLHILQFLDSLERKFRMFAHEGIVHDLSDGPYSEAAANVEHNQGKHLDEEGNSLSCCPQKKGLSMKKDLPVSNESIPAQERLNALLGEDQVISRGYSMVSNGTQDFTRCRENDLVAHENEISDLSDRLKALKDDCNFLERTFNFLQNGNEGLSFIQEIARQLQEIRRIGIRGRCRSVP</sequence>
<name>A0ACC1CA20_9ROSI</name>
<dbReference type="EMBL" id="CM047897">
    <property type="protein sequence ID" value="KAJ0112397.1"/>
    <property type="molecule type" value="Genomic_DNA"/>
</dbReference>
<reference evidence="2" key="1">
    <citation type="journal article" date="2023" name="G3 (Bethesda)">
        <title>Genome assembly and association tests identify interacting loci associated with vigor, precocity, and sex in interspecific pistachio rootstocks.</title>
        <authorList>
            <person name="Palmer W."/>
            <person name="Jacygrad E."/>
            <person name="Sagayaradj S."/>
            <person name="Cavanaugh K."/>
            <person name="Han R."/>
            <person name="Bertier L."/>
            <person name="Beede B."/>
            <person name="Kafkas S."/>
            <person name="Golino D."/>
            <person name="Preece J."/>
            <person name="Michelmore R."/>
        </authorList>
    </citation>
    <scope>NUCLEOTIDE SEQUENCE [LARGE SCALE GENOMIC DNA]</scope>
</reference>
<dbReference type="Proteomes" id="UP001164250">
    <property type="component" value="Chromosome 1"/>
</dbReference>